<organism evidence="1 2">
    <name type="scientific">candidate division CPR1 bacterium GW2011_GWA2_42_17</name>
    <dbReference type="NCBI Taxonomy" id="1618341"/>
    <lineage>
        <taxon>Bacteria</taxon>
        <taxon>candidate division CPR1</taxon>
    </lineage>
</organism>
<sequence>MFVERGISAEEIKGIILKPNTVVNLPNGIVKCSKCTNKGILTVVYYKDKNVYVIITAYFK</sequence>
<proteinExistence type="predicted"/>
<reference evidence="1 2" key="1">
    <citation type="journal article" date="2015" name="Nature">
        <title>rRNA introns, odd ribosomes, and small enigmatic genomes across a large radiation of phyla.</title>
        <authorList>
            <person name="Brown C.T."/>
            <person name="Hug L.A."/>
            <person name="Thomas B.C."/>
            <person name="Sharon I."/>
            <person name="Castelle C.J."/>
            <person name="Singh A."/>
            <person name="Wilkins M.J."/>
            <person name="Williams K.H."/>
            <person name="Banfield J.F."/>
        </authorList>
    </citation>
    <scope>NUCLEOTIDE SEQUENCE [LARGE SCALE GENOMIC DNA]</scope>
</reference>
<accession>A0A0G1C3Q1</accession>
<dbReference type="AlphaFoldDB" id="A0A0G1C3Q1"/>
<dbReference type="Proteomes" id="UP000034875">
    <property type="component" value="Unassembled WGS sequence"/>
</dbReference>
<evidence type="ECO:0008006" key="3">
    <source>
        <dbReference type="Google" id="ProtNLM"/>
    </source>
</evidence>
<dbReference type="Pfam" id="PF14076">
    <property type="entry name" value="DUF4258"/>
    <property type="match status" value="1"/>
</dbReference>
<evidence type="ECO:0000313" key="2">
    <source>
        <dbReference type="Proteomes" id="UP000034875"/>
    </source>
</evidence>
<dbReference type="EMBL" id="LCCZ01000008">
    <property type="protein sequence ID" value="KKS44278.1"/>
    <property type="molecule type" value="Genomic_DNA"/>
</dbReference>
<comment type="caution">
    <text evidence="1">The sequence shown here is derived from an EMBL/GenBank/DDBJ whole genome shotgun (WGS) entry which is preliminary data.</text>
</comment>
<name>A0A0G1C3Q1_9BACT</name>
<dbReference type="InterPro" id="IPR025354">
    <property type="entry name" value="DUF4258"/>
</dbReference>
<protein>
    <recommendedName>
        <fullName evidence="3">DUF4258 domain-containing protein</fullName>
    </recommendedName>
</protein>
<gene>
    <name evidence="1" type="ORF">UV05_C0008G0007</name>
</gene>
<evidence type="ECO:0000313" key="1">
    <source>
        <dbReference type="EMBL" id="KKS44278.1"/>
    </source>
</evidence>